<gene>
    <name evidence="2" type="ORF">G9H71_13915</name>
</gene>
<dbReference type="Proteomes" id="UP000800981">
    <property type="component" value="Unassembled WGS sequence"/>
</dbReference>
<comment type="caution">
    <text evidence="2">The sequence shown here is derived from an EMBL/GenBank/DDBJ whole genome shotgun (WGS) entry which is preliminary data.</text>
</comment>
<dbReference type="PANTHER" id="PTHR10742">
    <property type="entry name" value="FLAVIN MONOAMINE OXIDASE"/>
    <property type="match status" value="1"/>
</dbReference>
<keyword evidence="3" id="KW-1185">Reference proteome</keyword>
<dbReference type="InterPro" id="IPR002937">
    <property type="entry name" value="Amino_oxidase"/>
</dbReference>
<evidence type="ECO:0000313" key="2">
    <source>
        <dbReference type="EMBL" id="NHC14880.1"/>
    </source>
</evidence>
<dbReference type="SUPFAM" id="SSF51905">
    <property type="entry name" value="FAD/NAD(P)-binding domain"/>
    <property type="match status" value="1"/>
</dbReference>
<dbReference type="NCBIfam" id="TIGR01409">
    <property type="entry name" value="TAT_signal_seq"/>
    <property type="match status" value="1"/>
</dbReference>
<sequence>MAVTRRQFLQQVGITGGAGVMFSTMGAMGMMPAAEAKTLPFRAPKKSDFTLTGKAHKNILILGGGIAGLTSAYHLQKAGYDVTILEANNRPGGRNWTVRKGDTITDLRGETQEATFTRDQYMNAGPARLPQNMVTLDYCRELGVPIEPFINQNADAYQYREGTTPISNRPIRHREAKADVYGYVSELLAKATDQGSLDTYLTQTDKDALIAFLRNFGALGNRVAGDPAGSFKYTGTDRRGFITTPGAGFEDGEPVPPFAMQDVLAAGLGNYFSFEFGWDQAMMMFQPVGGMDRIAYAFEEAVGKENIRYEAEVTNIENTSTGVKVQYMSRGRHMREISADYAICTMPPQIVAKTPSNLPADIIAANAYATKSRSGKLGIEYNRRWWEEDERIYGGITNTNMDISNMWYPSSGFHGERGVVIGYYSSSANYGNLNHAGRVERALMQGAKIHGEKYKQDIKSTFSISWDLVKYQEAAWNSWPSRTNGHYGRLLEPAGNIYFAGDHLSHTIAWQHGAIESARLAITKLHERVLSR</sequence>
<evidence type="ECO:0000313" key="3">
    <source>
        <dbReference type="Proteomes" id="UP000800981"/>
    </source>
</evidence>
<reference evidence="2 3" key="1">
    <citation type="submission" date="2020-03" db="EMBL/GenBank/DDBJ databases">
        <title>Two novel Motilibacter sp.</title>
        <authorList>
            <person name="Liu S."/>
        </authorList>
    </citation>
    <scope>NUCLEOTIDE SEQUENCE [LARGE SCALE GENOMIC DNA]</scope>
    <source>
        <strain evidence="2 3">E257</strain>
    </source>
</reference>
<proteinExistence type="predicted"/>
<organism evidence="2 3">
    <name type="scientific">Motilibacter deserti</name>
    <dbReference type="NCBI Taxonomy" id="2714956"/>
    <lineage>
        <taxon>Bacteria</taxon>
        <taxon>Bacillati</taxon>
        <taxon>Actinomycetota</taxon>
        <taxon>Actinomycetes</taxon>
        <taxon>Motilibacterales</taxon>
        <taxon>Motilibacteraceae</taxon>
        <taxon>Motilibacter</taxon>
    </lineage>
</organism>
<dbReference type="InterPro" id="IPR019546">
    <property type="entry name" value="TAT_signal_bac_arc"/>
</dbReference>
<dbReference type="InterPro" id="IPR036188">
    <property type="entry name" value="FAD/NAD-bd_sf"/>
</dbReference>
<dbReference type="InterPro" id="IPR050281">
    <property type="entry name" value="Flavin_monoamine_oxidase"/>
</dbReference>
<dbReference type="Gene3D" id="3.50.50.60">
    <property type="entry name" value="FAD/NAD(P)-binding domain"/>
    <property type="match status" value="1"/>
</dbReference>
<dbReference type="Pfam" id="PF01593">
    <property type="entry name" value="Amino_oxidase"/>
    <property type="match status" value="1"/>
</dbReference>
<dbReference type="InterPro" id="IPR006311">
    <property type="entry name" value="TAT_signal"/>
</dbReference>
<dbReference type="Gene3D" id="1.20.1440.240">
    <property type="match status" value="1"/>
</dbReference>
<dbReference type="Gene3D" id="3.90.660.10">
    <property type="match status" value="1"/>
</dbReference>
<dbReference type="SUPFAM" id="SSF54373">
    <property type="entry name" value="FAD-linked reductases, C-terminal domain"/>
    <property type="match status" value="1"/>
</dbReference>
<evidence type="ECO:0000259" key="1">
    <source>
        <dbReference type="Pfam" id="PF01593"/>
    </source>
</evidence>
<dbReference type="PANTHER" id="PTHR10742:SF342">
    <property type="entry name" value="AMINE OXIDASE"/>
    <property type="match status" value="1"/>
</dbReference>
<accession>A0ABX0GYV0</accession>
<dbReference type="RefSeq" id="WP_166282833.1">
    <property type="nucleotide sequence ID" value="NZ_JAANNP010000012.1"/>
</dbReference>
<dbReference type="EMBL" id="JAANNP010000012">
    <property type="protein sequence ID" value="NHC14880.1"/>
    <property type="molecule type" value="Genomic_DNA"/>
</dbReference>
<protein>
    <submittedName>
        <fullName evidence="2">FAD-dependent oxidoreductase</fullName>
    </submittedName>
</protein>
<dbReference type="PROSITE" id="PS51318">
    <property type="entry name" value="TAT"/>
    <property type="match status" value="1"/>
</dbReference>
<feature type="domain" description="Amine oxidase" evidence="1">
    <location>
        <begin position="66"/>
        <end position="521"/>
    </location>
</feature>
<name>A0ABX0GYV0_9ACTN</name>